<protein>
    <submittedName>
        <fullName evidence="1">Uncharacterized protein</fullName>
    </submittedName>
</protein>
<proteinExistence type="predicted"/>
<dbReference type="EMBL" id="BK015668">
    <property type="protein sequence ID" value="DAE19151.1"/>
    <property type="molecule type" value="Genomic_DNA"/>
</dbReference>
<dbReference type="Pfam" id="PF24829">
    <property type="entry name" value="Phage_connect_2"/>
    <property type="match status" value="1"/>
</dbReference>
<organism evidence="1">
    <name type="scientific">Siphoviridae sp. ctCUc43</name>
    <dbReference type="NCBI Taxonomy" id="2825379"/>
    <lineage>
        <taxon>Viruses</taxon>
        <taxon>Duplodnaviria</taxon>
        <taxon>Heunggongvirae</taxon>
        <taxon>Uroviricota</taxon>
        <taxon>Caudoviricetes</taxon>
    </lineage>
</organism>
<evidence type="ECO:0000313" key="1">
    <source>
        <dbReference type="EMBL" id="DAE19151.1"/>
    </source>
</evidence>
<accession>A0A8S5QIQ4</accession>
<dbReference type="InterPro" id="IPR056951">
    <property type="entry name" value="Phage_connect_2"/>
</dbReference>
<sequence length="131" mass="14438">MNDAYNVSILDQVKNQIGYPADVRVFDNAIIPVVNSALAFLHQVGIGPSSPFMITGPTETWADFWAQSETDTTTAMAMEYVHLKVWSVFDPPSKVGMQDTLREMLTELENRMTDISDAANSVYRGGDSCGN</sequence>
<reference evidence="1" key="1">
    <citation type="journal article" date="2021" name="Proc. Natl. Acad. Sci. U.S.A.">
        <title>A Catalog of Tens of Thousands of Viruses from Human Metagenomes Reveals Hidden Associations with Chronic Diseases.</title>
        <authorList>
            <person name="Tisza M.J."/>
            <person name="Buck C.B."/>
        </authorList>
    </citation>
    <scope>NUCLEOTIDE SEQUENCE</scope>
    <source>
        <strain evidence="1">CtCUc43</strain>
    </source>
</reference>
<name>A0A8S5QIQ4_9CAUD</name>